<dbReference type="Gene3D" id="2.40.330.10">
    <property type="entry name" value="DNA-binding pseudobarrel domain"/>
    <property type="match status" value="1"/>
</dbReference>
<dbReference type="InterPro" id="IPR003340">
    <property type="entry name" value="B3_DNA-bd"/>
</dbReference>
<evidence type="ECO:0000256" key="4">
    <source>
        <dbReference type="ARBA" id="ARBA00023163"/>
    </source>
</evidence>
<keyword evidence="8" id="KW-1185">Reference proteome</keyword>
<proteinExistence type="predicted"/>
<dbReference type="Proteomes" id="UP001627284">
    <property type="component" value="Unassembled WGS sequence"/>
</dbReference>
<accession>A0ABD2V5Q3</accession>
<evidence type="ECO:0000313" key="7">
    <source>
        <dbReference type="EMBL" id="KAL3376416.1"/>
    </source>
</evidence>
<keyword evidence="3" id="KW-0238">DNA-binding</keyword>
<evidence type="ECO:0000259" key="6">
    <source>
        <dbReference type="PROSITE" id="PS50863"/>
    </source>
</evidence>
<dbReference type="AlphaFoldDB" id="A0ABD2V5Q3"/>
<dbReference type="PANTHER" id="PTHR31920:SF113">
    <property type="entry name" value="TF-B3 DOMAIN-CONTAINING PROTEIN"/>
    <property type="match status" value="1"/>
</dbReference>
<gene>
    <name evidence="7" type="ORF">AABB24_003042</name>
</gene>
<organism evidence="7 8">
    <name type="scientific">Solanum stoloniferum</name>
    <dbReference type="NCBI Taxonomy" id="62892"/>
    <lineage>
        <taxon>Eukaryota</taxon>
        <taxon>Viridiplantae</taxon>
        <taxon>Streptophyta</taxon>
        <taxon>Embryophyta</taxon>
        <taxon>Tracheophyta</taxon>
        <taxon>Spermatophyta</taxon>
        <taxon>Magnoliopsida</taxon>
        <taxon>eudicotyledons</taxon>
        <taxon>Gunneridae</taxon>
        <taxon>Pentapetalae</taxon>
        <taxon>asterids</taxon>
        <taxon>lamiids</taxon>
        <taxon>Solanales</taxon>
        <taxon>Solanaceae</taxon>
        <taxon>Solanoideae</taxon>
        <taxon>Solaneae</taxon>
        <taxon>Solanum</taxon>
    </lineage>
</organism>
<keyword evidence="4" id="KW-0804">Transcription</keyword>
<evidence type="ECO:0000256" key="2">
    <source>
        <dbReference type="ARBA" id="ARBA00023015"/>
    </source>
</evidence>
<dbReference type="Pfam" id="PF02362">
    <property type="entry name" value="B3"/>
    <property type="match status" value="1"/>
</dbReference>
<dbReference type="EMBL" id="JBJKTR010000002">
    <property type="protein sequence ID" value="KAL3376416.1"/>
    <property type="molecule type" value="Genomic_DNA"/>
</dbReference>
<evidence type="ECO:0000256" key="5">
    <source>
        <dbReference type="ARBA" id="ARBA00023242"/>
    </source>
</evidence>
<keyword evidence="5" id="KW-0539">Nucleus</keyword>
<feature type="domain" description="TF-B3" evidence="6">
    <location>
        <begin position="9"/>
        <end position="103"/>
    </location>
</feature>
<dbReference type="PROSITE" id="PS50863">
    <property type="entry name" value="B3"/>
    <property type="match status" value="1"/>
</dbReference>
<evidence type="ECO:0000256" key="1">
    <source>
        <dbReference type="ARBA" id="ARBA00004123"/>
    </source>
</evidence>
<dbReference type="GO" id="GO:0005634">
    <property type="term" value="C:nucleus"/>
    <property type="evidence" value="ECO:0007669"/>
    <property type="project" value="UniProtKB-SubCell"/>
</dbReference>
<dbReference type="SMART" id="SM01019">
    <property type="entry name" value="B3"/>
    <property type="match status" value="1"/>
</dbReference>
<name>A0ABD2V5Q3_9SOLN</name>
<sequence>MAVDPNNKHPSFSNLLEQGFIDKIRMPAAFVKEHKKMLAKTALLKTDEGLYWEAKIVKVASDYFVCEGDWPRFVLHHKLNVGDMLIFFLLDKSTFQVLRYSKKSLV</sequence>
<protein>
    <recommendedName>
        <fullName evidence="6">TF-B3 domain-containing protein</fullName>
    </recommendedName>
</protein>
<dbReference type="InterPro" id="IPR050655">
    <property type="entry name" value="Plant_B3_domain"/>
</dbReference>
<dbReference type="GO" id="GO:0003677">
    <property type="term" value="F:DNA binding"/>
    <property type="evidence" value="ECO:0007669"/>
    <property type="project" value="UniProtKB-KW"/>
</dbReference>
<dbReference type="InterPro" id="IPR015300">
    <property type="entry name" value="DNA-bd_pseudobarrel_sf"/>
</dbReference>
<dbReference type="PANTHER" id="PTHR31920">
    <property type="entry name" value="B3 DOMAIN-CONTAINING"/>
    <property type="match status" value="1"/>
</dbReference>
<evidence type="ECO:0000256" key="3">
    <source>
        <dbReference type="ARBA" id="ARBA00023125"/>
    </source>
</evidence>
<dbReference type="SUPFAM" id="SSF101936">
    <property type="entry name" value="DNA-binding pseudobarrel domain"/>
    <property type="match status" value="1"/>
</dbReference>
<comment type="subcellular location">
    <subcellularLocation>
        <location evidence="1">Nucleus</location>
    </subcellularLocation>
</comment>
<comment type="caution">
    <text evidence="7">The sequence shown here is derived from an EMBL/GenBank/DDBJ whole genome shotgun (WGS) entry which is preliminary data.</text>
</comment>
<keyword evidence="2" id="KW-0805">Transcription regulation</keyword>
<evidence type="ECO:0000313" key="8">
    <source>
        <dbReference type="Proteomes" id="UP001627284"/>
    </source>
</evidence>
<reference evidence="7 8" key="1">
    <citation type="submission" date="2024-05" db="EMBL/GenBank/DDBJ databases">
        <title>De novo assembly of an allotetraploid wild potato.</title>
        <authorList>
            <person name="Hosaka A.J."/>
        </authorList>
    </citation>
    <scope>NUCLEOTIDE SEQUENCE [LARGE SCALE GENOMIC DNA]</scope>
    <source>
        <tissue evidence="7">Young leaves</tissue>
    </source>
</reference>